<feature type="region of interest" description="Disordered" evidence="1">
    <location>
        <begin position="84"/>
        <end position="104"/>
    </location>
</feature>
<dbReference type="PANTHER" id="PTHR33166">
    <property type="entry name" value="GAG_P30 DOMAIN-CONTAINING PROTEIN"/>
    <property type="match status" value="1"/>
</dbReference>
<keyword evidence="4" id="KW-1185">Reference proteome</keyword>
<accession>A0ABD0MUV7</accession>
<dbReference type="InterPro" id="IPR001878">
    <property type="entry name" value="Znf_CCHC"/>
</dbReference>
<name>A0ABD0MUV7_CIRMR</name>
<feature type="region of interest" description="Disordered" evidence="1">
    <location>
        <begin position="433"/>
        <end position="457"/>
    </location>
</feature>
<dbReference type="AlphaFoldDB" id="A0ABD0MUV7"/>
<feature type="domain" description="CCHC-type" evidence="2">
    <location>
        <begin position="463"/>
        <end position="479"/>
    </location>
</feature>
<evidence type="ECO:0000256" key="1">
    <source>
        <dbReference type="SAM" id="MobiDB-lite"/>
    </source>
</evidence>
<feature type="region of interest" description="Disordered" evidence="1">
    <location>
        <begin position="136"/>
        <end position="186"/>
    </location>
</feature>
<feature type="compositionally biased region" description="Basic and acidic residues" evidence="1">
    <location>
        <begin position="84"/>
        <end position="103"/>
    </location>
</feature>
<feature type="domain" description="CCHC-type" evidence="2">
    <location>
        <begin position="480"/>
        <end position="495"/>
    </location>
</feature>
<dbReference type="EMBL" id="JAMKFB020000189">
    <property type="protein sequence ID" value="KAL0152771.1"/>
    <property type="molecule type" value="Genomic_DNA"/>
</dbReference>
<evidence type="ECO:0000313" key="3">
    <source>
        <dbReference type="EMBL" id="KAL0152771.1"/>
    </source>
</evidence>
<evidence type="ECO:0000259" key="2">
    <source>
        <dbReference type="SMART" id="SM00343"/>
    </source>
</evidence>
<feature type="compositionally biased region" description="Acidic residues" evidence="1">
    <location>
        <begin position="149"/>
        <end position="166"/>
    </location>
</feature>
<dbReference type="Gene3D" id="4.10.60.10">
    <property type="entry name" value="Zinc finger, CCHC-type"/>
    <property type="match status" value="1"/>
</dbReference>
<proteinExistence type="predicted"/>
<evidence type="ECO:0000313" key="4">
    <source>
        <dbReference type="Proteomes" id="UP001529510"/>
    </source>
</evidence>
<dbReference type="Proteomes" id="UP001529510">
    <property type="component" value="Unassembled WGS sequence"/>
</dbReference>
<reference evidence="3 4" key="1">
    <citation type="submission" date="2024-05" db="EMBL/GenBank/DDBJ databases">
        <title>Genome sequencing and assembly of Indian major carp, Cirrhinus mrigala (Hamilton, 1822).</title>
        <authorList>
            <person name="Mohindra V."/>
            <person name="Chowdhury L.M."/>
            <person name="Lal K."/>
            <person name="Jena J.K."/>
        </authorList>
    </citation>
    <scope>NUCLEOTIDE SEQUENCE [LARGE SCALE GENOMIC DNA]</scope>
    <source>
        <strain evidence="3">CM1030</strain>
        <tissue evidence="3">Blood</tissue>
    </source>
</reference>
<gene>
    <name evidence="3" type="ORF">M9458_052494</name>
</gene>
<sequence length="503" mass="58179">MIHQYLIKWKKGMQDMDKLVKYHDFPEEGTLSVTRYRVVKESVEEGSRRQKEYCVKHMCEKCEQTVDCWIKEVDKRERRAMQKELAHRDNKEKKNEECEEKVTAPHRSTNPFDVFISPHVPPPYHHYPVAELKPTAPHPQAAAAGGQKEEEDPEMIPETPNEEVDEERTHRLPPPKKRKTRNTVKEENVSITTPMVEVSGPDRAMMVFRPWTVNDMKEAMAHLPNPEEAGDRFSTELITFCKEISPTMYELRRLLAVKLGASSWHKVSGKLQGEDYYRVSSNWTGETNANYCMAVAELAEAIKVAFPVRVDTSRIGNCCQTREESVQDYYHRLYETFNKHSGLNEPDDRGNQPGTWECHLRSWFLNGLRPEIVQTVKCNYIEWKNGRLTAILVHALHAEEQQTTKKERAKAKTDKELQLALVQAVSRPGGYSVHRYQQTKGGRGKGRDVRPPNWTERNPKQRGCAICGTDDHLTRRCSKCILCKNDGHWVRECPENQQNQEAD</sequence>
<dbReference type="SUPFAM" id="SSF57756">
    <property type="entry name" value="Retrovirus zinc finger-like domains"/>
    <property type="match status" value="1"/>
</dbReference>
<organism evidence="3 4">
    <name type="scientific">Cirrhinus mrigala</name>
    <name type="common">Mrigala</name>
    <dbReference type="NCBI Taxonomy" id="683832"/>
    <lineage>
        <taxon>Eukaryota</taxon>
        <taxon>Metazoa</taxon>
        <taxon>Chordata</taxon>
        <taxon>Craniata</taxon>
        <taxon>Vertebrata</taxon>
        <taxon>Euteleostomi</taxon>
        <taxon>Actinopterygii</taxon>
        <taxon>Neopterygii</taxon>
        <taxon>Teleostei</taxon>
        <taxon>Ostariophysi</taxon>
        <taxon>Cypriniformes</taxon>
        <taxon>Cyprinidae</taxon>
        <taxon>Labeoninae</taxon>
        <taxon>Labeonini</taxon>
        <taxon>Cirrhinus</taxon>
    </lineage>
</organism>
<feature type="compositionally biased region" description="Basic residues" evidence="1">
    <location>
        <begin position="171"/>
        <end position="182"/>
    </location>
</feature>
<comment type="caution">
    <text evidence="3">The sequence shown here is derived from an EMBL/GenBank/DDBJ whole genome shotgun (WGS) entry which is preliminary data.</text>
</comment>
<dbReference type="InterPro" id="IPR036875">
    <property type="entry name" value="Znf_CCHC_sf"/>
</dbReference>
<protein>
    <recommendedName>
        <fullName evidence="2">CCHC-type domain-containing protein</fullName>
    </recommendedName>
</protein>
<dbReference type="SMART" id="SM00343">
    <property type="entry name" value="ZnF_C2HC"/>
    <property type="match status" value="2"/>
</dbReference>
<dbReference type="InterPro" id="IPR050462">
    <property type="entry name" value="Retroviral_Gag-Pol_poly"/>
</dbReference>